<sequence>MPIVMDFLLVSYKLNVLINTMIYALSTIFQRLGLLGDVAITIARHPCVSPIYFFNEE</sequence>
<protein>
    <submittedName>
        <fullName evidence="1">Uncharacterized protein</fullName>
    </submittedName>
</protein>
<evidence type="ECO:0000313" key="2">
    <source>
        <dbReference type="Proteomes" id="UP000218418"/>
    </source>
</evidence>
<keyword evidence="2" id="KW-1185">Reference proteome</keyword>
<gene>
    <name evidence="1" type="ORF">NIES267_16870</name>
</gene>
<dbReference type="EMBL" id="AP018227">
    <property type="protein sequence ID" value="BAY82208.1"/>
    <property type="molecule type" value="Genomic_DNA"/>
</dbReference>
<dbReference type="AlphaFoldDB" id="A0A1Z4LM81"/>
<proteinExistence type="predicted"/>
<organism evidence="1 2">
    <name type="scientific">Calothrix parasitica NIES-267</name>
    <dbReference type="NCBI Taxonomy" id="1973488"/>
    <lineage>
        <taxon>Bacteria</taxon>
        <taxon>Bacillati</taxon>
        <taxon>Cyanobacteriota</taxon>
        <taxon>Cyanophyceae</taxon>
        <taxon>Nostocales</taxon>
        <taxon>Calotrichaceae</taxon>
        <taxon>Calothrix</taxon>
    </lineage>
</organism>
<name>A0A1Z4LM81_9CYAN</name>
<dbReference type="Proteomes" id="UP000218418">
    <property type="component" value="Chromosome"/>
</dbReference>
<reference evidence="1 2" key="1">
    <citation type="submission" date="2017-06" db="EMBL/GenBank/DDBJ databases">
        <title>Genome sequencing of cyanobaciteial culture collection at National Institute for Environmental Studies (NIES).</title>
        <authorList>
            <person name="Hirose Y."/>
            <person name="Shimura Y."/>
            <person name="Fujisawa T."/>
            <person name="Nakamura Y."/>
            <person name="Kawachi M."/>
        </authorList>
    </citation>
    <scope>NUCLEOTIDE SEQUENCE [LARGE SCALE GENOMIC DNA]</scope>
    <source>
        <strain evidence="1 2">NIES-267</strain>
    </source>
</reference>
<accession>A0A1Z4LM81</accession>
<evidence type="ECO:0000313" key="1">
    <source>
        <dbReference type="EMBL" id="BAY82208.1"/>
    </source>
</evidence>